<dbReference type="InterPro" id="IPR007890">
    <property type="entry name" value="CHASE2"/>
</dbReference>
<organism evidence="2 3">
    <name type="scientific">Brunnivagina elsteri CCALA 953</name>
    <dbReference type="NCBI Taxonomy" id="987040"/>
    <lineage>
        <taxon>Bacteria</taxon>
        <taxon>Bacillati</taxon>
        <taxon>Cyanobacteriota</taxon>
        <taxon>Cyanophyceae</taxon>
        <taxon>Nostocales</taxon>
        <taxon>Calotrichaceae</taxon>
        <taxon>Brunnivagina</taxon>
    </lineage>
</organism>
<dbReference type="AlphaFoldDB" id="A0A2A2TAI7"/>
<evidence type="ECO:0000313" key="3">
    <source>
        <dbReference type="Proteomes" id="UP000218238"/>
    </source>
</evidence>
<feature type="domain" description="CHASE2" evidence="1">
    <location>
        <begin position="2"/>
        <end position="109"/>
    </location>
</feature>
<accession>A0A2A2TAI7</accession>
<sequence>MVTIDEPDLSRLGRWPISDATLVTLLNKIKQKQPRVIGLDLYRNLPVEPGHQELLKIYGSTPNLIGIHKALKNLSSPVVEPPAILSDRNQIAACDLVLDADGKVRRYLLS</sequence>
<dbReference type="GO" id="GO:0016301">
    <property type="term" value="F:kinase activity"/>
    <property type="evidence" value="ECO:0007669"/>
    <property type="project" value="UniProtKB-KW"/>
</dbReference>
<comment type="caution">
    <text evidence="2">The sequence shown here is derived from an EMBL/GenBank/DDBJ whole genome shotgun (WGS) entry which is preliminary data.</text>
</comment>
<keyword evidence="2" id="KW-0808">Transferase</keyword>
<keyword evidence="2" id="KW-0418">Kinase</keyword>
<feature type="non-terminal residue" evidence="2">
    <location>
        <position position="110"/>
    </location>
</feature>
<reference evidence="2 3" key="1">
    <citation type="submission" date="2017-08" db="EMBL/GenBank/DDBJ databases">
        <title>Draft genome sequence of filamentous cyanobacterium Calothrix elsteri CCALA 953.</title>
        <authorList>
            <person name="Gagunashvili A.N."/>
            <person name="Elster J."/>
            <person name="Andresson O.S."/>
        </authorList>
    </citation>
    <scope>NUCLEOTIDE SEQUENCE [LARGE SCALE GENOMIC DNA]</scope>
    <source>
        <strain evidence="2 3">CCALA 953</strain>
    </source>
</reference>
<evidence type="ECO:0000259" key="1">
    <source>
        <dbReference type="Pfam" id="PF05226"/>
    </source>
</evidence>
<proteinExistence type="predicted"/>
<protein>
    <submittedName>
        <fullName evidence="2">Histidine kinase</fullName>
    </submittedName>
</protein>
<keyword evidence="3" id="KW-1185">Reference proteome</keyword>
<dbReference type="Pfam" id="PF05226">
    <property type="entry name" value="CHASE2"/>
    <property type="match status" value="1"/>
</dbReference>
<name>A0A2A2TAI7_9CYAN</name>
<evidence type="ECO:0000313" key="2">
    <source>
        <dbReference type="EMBL" id="PAX47086.1"/>
    </source>
</evidence>
<gene>
    <name evidence="2" type="ORF">CK510_28850</name>
</gene>
<dbReference type="Proteomes" id="UP000218238">
    <property type="component" value="Unassembled WGS sequence"/>
</dbReference>
<dbReference type="EMBL" id="NTFS01000597">
    <property type="protein sequence ID" value="PAX47086.1"/>
    <property type="molecule type" value="Genomic_DNA"/>
</dbReference>
<dbReference type="OrthoDB" id="337251at2"/>